<name>A0A1V6CAB3_UNCT6</name>
<evidence type="ECO:0000313" key="1">
    <source>
        <dbReference type="EMBL" id="OQB73847.1"/>
    </source>
</evidence>
<protein>
    <submittedName>
        <fullName evidence="1">Uncharacterized protein</fullName>
    </submittedName>
</protein>
<gene>
    <name evidence="1" type="ORF">BWX89_00760</name>
</gene>
<reference evidence="1" key="1">
    <citation type="submission" date="2017-02" db="EMBL/GenBank/DDBJ databases">
        <title>Delving into the versatile metabolic prowess of the omnipresent phylum Bacteroidetes.</title>
        <authorList>
            <person name="Nobu M.K."/>
            <person name="Mei R."/>
            <person name="Narihiro T."/>
            <person name="Kuroda K."/>
            <person name="Liu W.-T."/>
        </authorList>
    </citation>
    <scope>NUCLEOTIDE SEQUENCE</scope>
    <source>
        <strain evidence="1">ADurb.Bin131</strain>
    </source>
</reference>
<comment type="caution">
    <text evidence="1">The sequence shown here is derived from an EMBL/GenBank/DDBJ whole genome shotgun (WGS) entry which is preliminary data.</text>
</comment>
<organism evidence="1">
    <name type="scientific">candidate division TA06 bacterium ADurb.Bin131</name>
    <dbReference type="NCBI Taxonomy" id="1852827"/>
    <lineage>
        <taxon>Bacteria</taxon>
        <taxon>Bacteria division TA06</taxon>
    </lineage>
</organism>
<dbReference type="EMBL" id="MWDQ01000061">
    <property type="protein sequence ID" value="OQB73847.1"/>
    <property type="molecule type" value="Genomic_DNA"/>
</dbReference>
<accession>A0A1V6CAB3</accession>
<sequence length="89" mass="10137">MANIKFVLAVVKGRDGINHPGLCMITETEKWFAFNDVMGFCFRKVTETNIEDIPIDEMKRKYAGVYRIMADKWAHITAILKGGDTNINI</sequence>
<dbReference type="AlphaFoldDB" id="A0A1V6CAB3"/>
<dbReference type="Proteomes" id="UP000485562">
    <property type="component" value="Unassembled WGS sequence"/>
</dbReference>
<proteinExistence type="predicted"/>